<accession>A0A854Q9H0</accession>
<evidence type="ECO:0000256" key="1">
    <source>
        <dbReference type="SAM" id="MobiDB-lite"/>
    </source>
</evidence>
<dbReference type="Pfam" id="PF00314">
    <property type="entry name" value="Thaumatin"/>
    <property type="match status" value="1"/>
</dbReference>
<evidence type="ECO:0000256" key="2">
    <source>
        <dbReference type="SAM" id="SignalP"/>
    </source>
</evidence>
<feature type="chain" id="PRO_5032838395" description="Thaumatin family protein" evidence="2">
    <location>
        <begin position="29"/>
        <end position="436"/>
    </location>
</feature>
<dbReference type="SUPFAM" id="SSF49870">
    <property type="entry name" value="Osmotin, thaumatin-like protein"/>
    <property type="match status" value="1"/>
</dbReference>
<reference evidence="3 4" key="1">
    <citation type="submission" date="2017-06" db="EMBL/GenBank/DDBJ databases">
        <title>Global population genomics of the pathogenic fungus Cryptococcus neoformans var. grubii.</title>
        <authorList>
            <person name="Cuomo C."/>
            <person name="Litvintseva A."/>
            <person name="Chen Y."/>
            <person name="Young S."/>
            <person name="Zeng Q."/>
            <person name="Chapman S."/>
            <person name="Gujja S."/>
            <person name="Saif S."/>
            <person name="Birren B."/>
        </authorList>
    </citation>
    <scope>NUCLEOTIDE SEQUENCE [LARGE SCALE GENOMIC DNA]</scope>
    <source>
        <strain evidence="3 4">Tu259-1</strain>
    </source>
</reference>
<dbReference type="PANTHER" id="PTHR31013">
    <property type="entry name" value="THAUMATIN FAMILY PROTEIN-RELATED"/>
    <property type="match status" value="1"/>
</dbReference>
<evidence type="ECO:0000313" key="3">
    <source>
        <dbReference type="EMBL" id="OXG18442.1"/>
    </source>
</evidence>
<dbReference type="PANTHER" id="PTHR31013:SF2">
    <property type="entry name" value="THAUMATIN-LIKE PROTEIN"/>
    <property type="match status" value="1"/>
</dbReference>
<protein>
    <recommendedName>
        <fullName evidence="5">Thaumatin family protein</fullName>
    </recommendedName>
</protein>
<feature type="compositionally biased region" description="Low complexity" evidence="1">
    <location>
        <begin position="290"/>
        <end position="299"/>
    </location>
</feature>
<feature type="region of interest" description="Disordered" evidence="1">
    <location>
        <begin position="289"/>
        <end position="308"/>
    </location>
</feature>
<keyword evidence="2" id="KW-0732">Signal</keyword>
<sequence>MPPLNHISVSSITALFSLVLSLSTPSLAVRQMTVSNKCSSSIYVAVGGKGGALTTTGGAAQPAGWKQAPGDFSFNVPDGWNNGRIWARTGCTLNGNTLDCVVGGCSGNTVKCSGTEYGKPGATLAEFTIDVNSMDSYDISIVDGYNLPMEITSSDSSCAKGSCGTETDILTQCDPSLVYPKNSDKIYSCNSACGNLLQFQDGTGGSLISADVNNSPVCCVQNGVAVHHVNCPNTYIPFYQTMKKMCHNAYVYSDDDMYEDAVFICSSTGKPSYTITFCPNGYGAGLDPPSSSSAVSQDSTPGDNSENLLNGSATVSIWTAITGTLIASDAGATAANGAHSKMNTRAVSSVAVTAVTSVIGGQAMSASARLKEITSAAPASATSSQYNSNKHTHNDWVAAIELATNTSAPAMTSSTTPKELEKSAATYTSNRKGCGS</sequence>
<dbReference type="EMBL" id="AMKT01000056">
    <property type="protein sequence ID" value="OXG18442.1"/>
    <property type="molecule type" value="Genomic_DNA"/>
</dbReference>
<feature type="signal peptide" evidence="2">
    <location>
        <begin position="1"/>
        <end position="28"/>
    </location>
</feature>
<name>A0A854Q9H0_CRYNE</name>
<feature type="compositionally biased region" description="Polar residues" evidence="1">
    <location>
        <begin position="425"/>
        <end position="436"/>
    </location>
</feature>
<dbReference type="Proteomes" id="UP000199727">
    <property type="component" value="Unassembled WGS sequence"/>
</dbReference>
<dbReference type="AlphaFoldDB" id="A0A854Q9H0"/>
<dbReference type="Gene3D" id="2.60.110.10">
    <property type="entry name" value="Thaumatin"/>
    <property type="match status" value="1"/>
</dbReference>
<comment type="caution">
    <text evidence="3">The sequence shown here is derived from an EMBL/GenBank/DDBJ whole genome shotgun (WGS) entry which is preliminary data.</text>
</comment>
<organism evidence="3 4">
    <name type="scientific">Cryptococcus neoformans Tu259-1</name>
    <dbReference type="NCBI Taxonomy" id="1230072"/>
    <lineage>
        <taxon>Eukaryota</taxon>
        <taxon>Fungi</taxon>
        <taxon>Dikarya</taxon>
        <taxon>Basidiomycota</taxon>
        <taxon>Agaricomycotina</taxon>
        <taxon>Tremellomycetes</taxon>
        <taxon>Tremellales</taxon>
        <taxon>Cryptococcaceae</taxon>
        <taxon>Cryptococcus</taxon>
        <taxon>Cryptococcus neoformans species complex</taxon>
    </lineage>
</organism>
<dbReference type="InterPro" id="IPR037176">
    <property type="entry name" value="Osmotin/thaumatin-like_sf"/>
</dbReference>
<dbReference type="InterPro" id="IPR001938">
    <property type="entry name" value="Thaumatin"/>
</dbReference>
<evidence type="ECO:0008006" key="5">
    <source>
        <dbReference type="Google" id="ProtNLM"/>
    </source>
</evidence>
<feature type="region of interest" description="Disordered" evidence="1">
    <location>
        <begin position="408"/>
        <end position="436"/>
    </location>
</feature>
<dbReference type="PROSITE" id="PS51367">
    <property type="entry name" value="THAUMATIN_2"/>
    <property type="match status" value="1"/>
</dbReference>
<gene>
    <name evidence="3" type="ORF">C361_04567</name>
</gene>
<evidence type="ECO:0000313" key="4">
    <source>
        <dbReference type="Proteomes" id="UP000199727"/>
    </source>
</evidence>
<dbReference type="SMART" id="SM00205">
    <property type="entry name" value="THN"/>
    <property type="match status" value="1"/>
</dbReference>
<dbReference type="OrthoDB" id="2575363at2759"/>
<proteinExistence type="predicted"/>